<feature type="domain" description="Protein kinase" evidence="7">
    <location>
        <begin position="51"/>
        <end position="327"/>
    </location>
</feature>
<dbReference type="InterPro" id="IPR020635">
    <property type="entry name" value="Tyr_kinase_cat_dom"/>
</dbReference>
<comment type="similarity">
    <text evidence="5">Belongs to the protein kinase superfamily. STE Ser/Thr protein kinase family. MAP kinase kinase subfamily.</text>
</comment>
<dbReference type="PANTHER" id="PTHR48013:SF28">
    <property type="entry name" value="DUAL SPECIFICITY MITOGEN-ACTIVATED PROTEIN KINASE KINASE SEK-1"/>
    <property type="match status" value="1"/>
</dbReference>
<keyword evidence="8" id="KW-1185">Reference proteome</keyword>
<dbReference type="InterPro" id="IPR011009">
    <property type="entry name" value="Kinase-like_dom_sf"/>
</dbReference>
<dbReference type="InterPro" id="IPR000719">
    <property type="entry name" value="Prot_kinase_dom"/>
</dbReference>
<reference evidence="9" key="1">
    <citation type="submission" date="2022-11" db="UniProtKB">
        <authorList>
            <consortium name="WormBaseParasite"/>
        </authorList>
    </citation>
    <scope>IDENTIFICATION</scope>
</reference>
<dbReference type="Pfam" id="PF00069">
    <property type="entry name" value="Pkinase"/>
    <property type="match status" value="1"/>
</dbReference>
<evidence type="ECO:0000256" key="1">
    <source>
        <dbReference type="ARBA" id="ARBA00022679"/>
    </source>
</evidence>
<dbReference type="PANTHER" id="PTHR48013">
    <property type="entry name" value="DUAL SPECIFICITY MITOGEN-ACTIVATED PROTEIN KINASE KINASE 5-RELATED"/>
    <property type="match status" value="1"/>
</dbReference>
<keyword evidence="1" id="KW-0808">Transferase</keyword>
<sequence>MSSINNRTKRGFNLNFNQVPGPSTSEYYEKFLNDLHVNKLIFSDDGPEYPFNINDLVEIETIATTRHVIKRMKHKPSKKEMAVKFVHIPHNRHSTDDENLRKLKHLVREIQIFRELRNEPNIVRFYGFCLYEGQALICMELMDLSLKELSLKFIESGQKFPEDLLCCIIVAVLKSLVACKSKNIIHRDVRPDNILLSRDGAIKLCDFGESRILHDSLASTFEGALSYWPPERFEHEKAKLDILADIWSLGITLIEIVTGSVPYRDRKGNVPNNIILLQNLIVNLDTNKTVEEAMEGYTEGIKDFMKSCLKKVEERPKYLDLMATQFYKFSVVS</sequence>
<dbReference type="PROSITE" id="PS00109">
    <property type="entry name" value="PROTEIN_KINASE_TYR"/>
    <property type="match status" value="1"/>
</dbReference>
<dbReference type="Proteomes" id="UP000887540">
    <property type="component" value="Unplaced"/>
</dbReference>
<organism evidence="8 9">
    <name type="scientific">Acrobeloides nanus</name>
    <dbReference type="NCBI Taxonomy" id="290746"/>
    <lineage>
        <taxon>Eukaryota</taxon>
        <taxon>Metazoa</taxon>
        <taxon>Ecdysozoa</taxon>
        <taxon>Nematoda</taxon>
        <taxon>Chromadorea</taxon>
        <taxon>Rhabditida</taxon>
        <taxon>Tylenchina</taxon>
        <taxon>Cephalobomorpha</taxon>
        <taxon>Cephaloboidea</taxon>
        <taxon>Cephalobidae</taxon>
        <taxon>Acrobeloides</taxon>
    </lineage>
</organism>
<dbReference type="EC" id="2.7.12.2" evidence="6"/>
<keyword evidence="2" id="KW-0547">Nucleotide-binding</keyword>
<evidence type="ECO:0000256" key="2">
    <source>
        <dbReference type="ARBA" id="ARBA00022741"/>
    </source>
</evidence>
<evidence type="ECO:0000313" key="9">
    <source>
        <dbReference type="WBParaSite" id="ACRNAN_scaffold249.g15039.t1"/>
    </source>
</evidence>
<dbReference type="GO" id="GO:0005524">
    <property type="term" value="F:ATP binding"/>
    <property type="evidence" value="ECO:0007669"/>
    <property type="project" value="UniProtKB-KW"/>
</dbReference>
<protein>
    <recommendedName>
        <fullName evidence="6">mitogen-activated protein kinase kinase</fullName>
        <ecNumber evidence="6">2.7.12.2</ecNumber>
    </recommendedName>
</protein>
<dbReference type="AlphaFoldDB" id="A0A914DED4"/>
<proteinExistence type="inferred from homology"/>
<dbReference type="GO" id="GO:0004713">
    <property type="term" value="F:protein tyrosine kinase activity"/>
    <property type="evidence" value="ECO:0007669"/>
    <property type="project" value="InterPro"/>
</dbReference>
<evidence type="ECO:0000313" key="8">
    <source>
        <dbReference type="Proteomes" id="UP000887540"/>
    </source>
</evidence>
<evidence type="ECO:0000256" key="5">
    <source>
        <dbReference type="ARBA" id="ARBA00038035"/>
    </source>
</evidence>
<accession>A0A914DED4</accession>
<keyword evidence="3" id="KW-0418">Kinase</keyword>
<keyword evidence="4" id="KW-0067">ATP-binding</keyword>
<dbReference type="InterPro" id="IPR008266">
    <property type="entry name" value="Tyr_kinase_AS"/>
</dbReference>
<name>A0A914DED4_9BILA</name>
<dbReference type="WBParaSite" id="ACRNAN_scaffold249.g15039.t1">
    <property type="protein sequence ID" value="ACRNAN_scaffold249.g15039.t1"/>
    <property type="gene ID" value="ACRNAN_scaffold249.g15039"/>
</dbReference>
<dbReference type="Gene3D" id="1.10.510.10">
    <property type="entry name" value="Transferase(Phosphotransferase) domain 1"/>
    <property type="match status" value="1"/>
</dbReference>
<evidence type="ECO:0000259" key="7">
    <source>
        <dbReference type="PROSITE" id="PS50011"/>
    </source>
</evidence>
<dbReference type="GO" id="GO:0051403">
    <property type="term" value="P:stress-activated MAPK cascade"/>
    <property type="evidence" value="ECO:0007669"/>
    <property type="project" value="TreeGrafter"/>
</dbReference>
<dbReference type="Gene3D" id="3.30.200.20">
    <property type="entry name" value="Phosphorylase Kinase, domain 1"/>
    <property type="match status" value="1"/>
</dbReference>
<dbReference type="SMART" id="SM00219">
    <property type="entry name" value="TyrKc"/>
    <property type="match status" value="1"/>
</dbReference>
<evidence type="ECO:0000256" key="6">
    <source>
        <dbReference type="ARBA" id="ARBA00038999"/>
    </source>
</evidence>
<evidence type="ECO:0000256" key="3">
    <source>
        <dbReference type="ARBA" id="ARBA00022777"/>
    </source>
</evidence>
<dbReference type="PROSITE" id="PS50011">
    <property type="entry name" value="PROTEIN_KINASE_DOM"/>
    <property type="match status" value="1"/>
</dbReference>
<evidence type="ECO:0000256" key="4">
    <source>
        <dbReference type="ARBA" id="ARBA00022840"/>
    </source>
</evidence>
<dbReference type="SUPFAM" id="SSF56112">
    <property type="entry name" value="Protein kinase-like (PK-like)"/>
    <property type="match status" value="1"/>
</dbReference>
<dbReference type="GO" id="GO:0004708">
    <property type="term" value="F:MAP kinase kinase activity"/>
    <property type="evidence" value="ECO:0007669"/>
    <property type="project" value="UniProtKB-EC"/>
</dbReference>